<evidence type="ECO:0000256" key="3">
    <source>
        <dbReference type="ARBA" id="ARBA00022884"/>
    </source>
</evidence>
<dbReference type="GO" id="GO:0031429">
    <property type="term" value="C:box H/ACA snoRNP complex"/>
    <property type="evidence" value="ECO:0007669"/>
    <property type="project" value="UniProtKB-UniRule"/>
</dbReference>
<evidence type="ECO:0000256" key="2">
    <source>
        <dbReference type="ARBA" id="ARBA00007337"/>
    </source>
</evidence>
<keyword evidence="3 6" id="KW-0694">RNA-binding</keyword>
<dbReference type="InterPro" id="IPR029064">
    <property type="entry name" value="Ribosomal_eL30-like_sf"/>
</dbReference>
<evidence type="ECO:0000259" key="8">
    <source>
        <dbReference type="Pfam" id="PF01248"/>
    </source>
</evidence>
<feature type="compositionally biased region" description="Acidic residues" evidence="7">
    <location>
        <begin position="13"/>
        <end position="23"/>
    </location>
</feature>
<feature type="compositionally biased region" description="Basic and acidic residues" evidence="7">
    <location>
        <begin position="1"/>
        <end position="12"/>
    </location>
</feature>
<feature type="region of interest" description="Disordered" evidence="7">
    <location>
        <begin position="1"/>
        <end position="25"/>
    </location>
</feature>
<dbReference type="GO" id="GO:0000398">
    <property type="term" value="P:mRNA splicing, via spliceosome"/>
    <property type="evidence" value="ECO:0007669"/>
    <property type="project" value="UniProtKB-UniRule"/>
</dbReference>
<comment type="similarity">
    <text evidence="2 6">Belongs to the eukaryotic ribosomal protein eL8 family.</text>
</comment>
<dbReference type="AlphaFoldDB" id="A0A2T7P9I9"/>
<reference evidence="9 10" key="1">
    <citation type="submission" date="2018-04" db="EMBL/GenBank/DDBJ databases">
        <title>The genome of golden apple snail Pomacea canaliculata provides insight into stress tolerance and invasive adaptation.</title>
        <authorList>
            <person name="Liu C."/>
            <person name="Liu B."/>
            <person name="Ren Y."/>
            <person name="Zhang Y."/>
            <person name="Wang H."/>
            <person name="Li S."/>
            <person name="Jiang F."/>
            <person name="Yin L."/>
            <person name="Zhang G."/>
            <person name="Qian W."/>
            <person name="Fan W."/>
        </authorList>
    </citation>
    <scope>NUCLEOTIDE SEQUENCE [LARGE SCALE GENOMIC DNA]</scope>
    <source>
        <strain evidence="9">SZHN2017</strain>
        <tissue evidence="9">Muscle</tissue>
    </source>
</reference>
<comment type="subcellular location">
    <subcellularLocation>
        <location evidence="1 6">Nucleus</location>
        <location evidence="1 6">Nucleolus</location>
    </subcellularLocation>
</comment>
<proteinExistence type="inferred from homology"/>
<name>A0A2T7P9I9_POMCA</name>
<evidence type="ECO:0000256" key="5">
    <source>
        <dbReference type="ARBA" id="ARBA00023274"/>
    </source>
</evidence>
<evidence type="ECO:0000313" key="9">
    <source>
        <dbReference type="EMBL" id="PVD30083.1"/>
    </source>
</evidence>
<dbReference type="GO" id="GO:0031120">
    <property type="term" value="P:snRNA pseudouridine synthesis"/>
    <property type="evidence" value="ECO:0007669"/>
    <property type="project" value="UniProtKB-UniRule"/>
</dbReference>
<evidence type="ECO:0000256" key="7">
    <source>
        <dbReference type="SAM" id="MobiDB-lite"/>
    </source>
</evidence>
<comment type="function">
    <text evidence="6">Required for ribosome biogenesis. Part of a complex which catalyzes pseudouridylation of rRNA. This involves the isomerization of uridine such that the ribose is subsequently attached to C5, instead of the normal N1. Pseudouridine ('psi') residues may serve to stabilize the conformation of rRNAs.</text>
</comment>
<dbReference type="STRING" id="400727.A0A2T7P9I9"/>
<dbReference type="PRINTS" id="PR00883">
    <property type="entry name" value="NUCLEARHMG"/>
</dbReference>
<accession>A0A2T7P9I9</accession>
<dbReference type="PRINTS" id="PR00881">
    <property type="entry name" value="L7ARS6FAMILY"/>
</dbReference>
<dbReference type="InterPro" id="IPR050257">
    <property type="entry name" value="eL8/uL1-like"/>
</dbReference>
<comment type="caution">
    <text evidence="9">The sequence shown here is derived from an EMBL/GenBank/DDBJ whole genome shotgun (WGS) entry which is preliminary data.</text>
</comment>
<evidence type="ECO:0000256" key="6">
    <source>
        <dbReference type="RuleBase" id="RU366039"/>
    </source>
</evidence>
<dbReference type="InterPro" id="IPR004038">
    <property type="entry name" value="Ribosomal_eL8/eL30/eS12/Gad45"/>
</dbReference>
<comment type="function">
    <text evidence="6">Common component of the spliceosome and rRNA processing machinery.</text>
</comment>
<dbReference type="InterPro" id="IPR002415">
    <property type="entry name" value="H/ACA_rnp_Nhp2-like"/>
</dbReference>
<dbReference type="OrthoDB" id="5364946at2759"/>
<keyword evidence="5 6" id="KW-0687">Ribonucleoprotein</keyword>
<dbReference type="EMBL" id="PZQS01000005">
    <property type="protein sequence ID" value="PVD30083.1"/>
    <property type="molecule type" value="Genomic_DNA"/>
</dbReference>
<dbReference type="Gene3D" id="3.30.1330.30">
    <property type="match status" value="1"/>
</dbReference>
<dbReference type="Proteomes" id="UP000245119">
    <property type="component" value="Linkage Group LG5"/>
</dbReference>
<organism evidence="9 10">
    <name type="scientific">Pomacea canaliculata</name>
    <name type="common">Golden apple snail</name>
    <dbReference type="NCBI Taxonomy" id="400727"/>
    <lineage>
        <taxon>Eukaryota</taxon>
        <taxon>Metazoa</taxon>
        <taxon>Spiralia</taxon>
        <taxon>Lophotrochozoa</taxon>
        <taxon>Mollusca</taxon>
        <taxon>Gastropoda</taxon>
        <taxon>Caenogastropoda</taxon>
        <taxon>Architaenioglossa</taxon>
        <taxon>Ampullarioidea</taxon>
        <taxon>Ampullariidae</taxon>
        <taxon>Pomacea</taxon>
    </lineage>
</organism>
<keyword evidence="10" id="KW-1185">Reference proteome</keyword>
<sequence length="153" mass="17394">MGKDKKEKRQSDVNDETEKEESWEEKTKYLCSIAKPLATKKLTKRLYKTIRKASKQKNFLRKGVREVQKFIRKGEKGIVVLAGDVSPLDVISHMPVVCEDADIPYCYAPSKDDLGSACGSKRPTCMVLVKTHTDYKDYFDECVAGVKELPLPY</sequence>
<keyword evidence="4 6" id="KW-0539">Nucleus</keyword>
<dbReference type="Pfam" id="PF01248">
    <property type="entry name" value="Ribosomal_L7Ae"/>
    <property type="match status" value="1"/>
</dbReference>
<evidence type="ECO:0000256" key="4">
    <source>
        <dbReference type="ARBA" id="ARBA00023242"/>
    </source>
</evidence>
<gene>
    <name evidence="9" type="ORF">C0Q70_09344</name>
</gene>
<dbReference type="OMA" id="EDNYEAR"/>
<evidence type="ECO:0000256" key="1">
    <source>
        <dbReference type="ARBA" id="ARBA00004604"/>
    </source>
</evidence>
<dbReference type="SUPFAM" id="SSF55315">
    <property type="entry name" value="L30e-like"/>
    <property type="match status" value="1"/>
</dbReference>
<dbReference type="PANTHER" id="PTHR23105">
    <property type="entry name" value="RIBOSOMAL PROTEIN L7AE FAMILY MEMBER"/>
    <property type="match status" value="1"/>
</dbReference>
<feature type="domain" description="Ribosomal protein eL8/eL30/eS12/Gadd45" evidence="8">
    <location>
        <begin position="45"/>
        <end position="137"/>
    </location>
</feature>
<protein>
    <recommendedName>
        <fullName evidence="6">H/ACA ribonucleoprotein complex subunit 2</fullName>
    </recommendedName>
    <alternativeName>
        <fullName evidence="6">Nucleolar protein family A member 2</fullName>
    </alternativeName>
</protein>
<dbReference type="InterPro" id="IPR018492">
    <property type="entry name" value="Ribosomal_eL8/Nhp2"/>
</dbReference>
<evidence type="ECO:0000313" key="10">
    <source>
        <dbReference type="Proteomes" id="UP000245119"/>
    </source>
</evidence>
<dbReference type="GO" id="GO:0003723">
    <property type="term" value="F:RNA binding"/>
    <property type="evidence" value="ECO:0007669"/>
    <property type="project" value="UniProtKB-UniRule"/>
</dbReference>